<name>A0ABY8LRZ9_9GAMM</name>
<sequence>MTFLSRLFSHVSIQQSKSKNIVPVFLNIIMTDVRPVSAQQKLKSFYTIIDRCLKDGREVNLVIILGKNGNKNAVAAYEGSLNRYLKEDGFNIVFVKPISWVCDRLFMFMLMAKYFTKINGSFAQRFNFACLSSISRVRISLYQKIYSLLPCNNWLGLTGGIELPALQFEQQKLTRRCIVNALQFGQASYDQQHFSGYGADNLFVYDVYSKKVFMSLNVNVDNIIVSGSPEFEYDSSLMLNEKLLEENKLSIIFVDQPIRQRGEYSEEYIGYCYDMLKVFNNDPEINFKIKKHPRGSAFEDNMLDHFTIVKEWGESLSKAHVVIGFFSNLCDFALCCGRITFYLGSRSIMGGVKCDWIVSQGGYVVSEIDFLFYEIGHLKKQTQEIAKKIISNGSDQTVSPSDIIYKRMVAHSEA</sequence>
<dbReference type="Proteomes" id="UP001179830">
    <property type="component" value="Chromosome"/>
</dbReference>
<organism evidence="1 2">
    <name type="scientific">Halomonas alkaliantarctica</name>
    <dbReference type="NCBI Taxonomy" id="232346"/>
    <lineage>
        <taxon>Bacteria</taxon>
        <taxon>Pseudomonadati</taxon>
        <taxon>Pseudomonadota</taxon>
        <taxon>Gammaproteobacteria</taxon>
        <taxon>Oceanospirillales</taxon>
        <taxon>Halomonadaceae</taxon>
        <taxon>Halomonas</taxon>
    </lineage>
</organism>
<protein>
    <submittedName>
        <fullName evidence="1">Uncharacterized protein</fullName>
    </submittedName>
</protein>
<keyword evidence="2" id="KW-1185">Reference proteome</keyword>
<proteinExistence type="predicted"/>
<reference evidence="1" key="1">
    <citation type="submission" date="2023-04" db="EMBL/GenBank/DDBJ databases">
        <title>Complete genome sequence of Halomonas alkaliantarctica MSP3 isolated from marine sediment, Jeju Island.</title>
        <authorList>
            <person name="Park S.-J."/>
        </authorList>
    </citation>
    <scope>NUCLEOTIDE SEQUENCE</scope>
    <source>
        <strain evidence="1">MSP3</strain>
    </source>
</reference>
<gene>
    <name evidence="1" type="ORF">QEN58_06105</name>
</gene>
<accession>A0ABY8LRZ9</accession>
<evidence type="ECO:0000313" key="1">
    <source>
        <dbReference type="EMBL" id="WGI26631.1"/>
    </source>
</evidence>
<dbReference type="RefSeq" id="WP_280106244.1">
    <property type="nucleotide sequence ID" value="NZ_CP122961.1"/>
</dbReference>
<evidence type="ECO:0000313" key="2">
    <source>
        <dbReference type="Proteomes" id="UP001179830"/>
    </source>
</evidence>
<dbReference type="EMBL" id="CP122961">
    <property type="protein sequence ID" value="WGI26631.1"/>
    <property type="molecule type" value="Genomic_DNA"/>
</dbReference>